<dbReference type="Pfam" id="PF02872">
    <property type="entry name" value="5_nucleotid_C"/>
    <property type="match status" value="1"/>
</dbReference>
<feature type="region of interest" description="Disordered" evidence="2">
    <location>
        <begin position="51"/>
        <end position="73"/>
    </location>
</feature>
<evidence type="ECO:0000313" key="5">
    <source>
        <dbReference type="Proteomes" id="UP000278962"/>
    </source>
</evidence>
<dbReference type="PANTHER" id="PTHR11575">
    <property type="entry name" value="5'-NUCLEOTIDASE-RELATED"/>
    <property type="match status" value="1"/>
</dbReference>
<sequence length="708" mass="74394">MSHLVRASALGVVALALAVPGNAAAAKAKKPKHTVTVNTVDALPKTTLKNLSRKCGKSTSAKKIRKRSTSRPTKNRVRIVTTYCSGGTRTVFYIKKVTKVVTVPAPVPAPVPVPAPANKGFRLTLLHNNDGESKYVVGDSVNNYGGITRFKTVLDQVRQEAADEPVPGNLDKGTLTVSSGDNFLAGLNLRASFERFDAGAGPFYDSEAIGALGYDAVTIGNHEYDFGPARLAQFVAFETSGVPFLTANTDFTGEPLLQALRANGRIADSTVVEKGGQRIGVIGVSPPETPTISSTRNVKFAADVAGLVNAEAQRLTTAGVNKIVLSSHLQNTANERAVVSQLRNVDIVISGGADDLLANANDRLVPGAGNPVGPYPLVSKDATGADVPIVTTQGEYRYLGRLTVNFDKDGKLVSTDAAKSGPIRITADPAQPDYAKEDPGLKARVTDPLVAYKAALAANVIGQTEVALEGGNPNPIRIREANLGNLVADGFRFAANRTAVADGRPVADIAFSNGGGIRASIPGPGDLNEKQTFDVLPFDNVMVTVPNVSVAQLKSLMEWGVSRTPSGDGKFPQISGFRMNVSTNVAYTAQLQSGTTVTTPGTRVRDLWLTNADGTDGEQLIANGAVVSNRTVNIATTNFTANNGDSYPFTGTTFQFAHRPGQEGFYPYQASLYDFITTPTAQGGLGGVVTAARYPIAGSGRIAIRSTP</sequence>
<keyword evidence="5" id="KW-1185">Reference proteome</keyword>
<keyword evidence="1" id="KW-0378">Hydrolase</keyword>
<dbReference type="PRINTS" id="PR01607">
    <property type="entry name" value="APYRASEFAMLY"/>
</dbReference>
<feature type="chain" id="PRO_5025073536" evidence="1">
    <location>
        <begin position="26"/>
        <end position="708"/>
    </location>
</feature>
<dbReference type="InterPro" id="IPR006179">
    <property type="entry name" value="5_nucleotidase/apyrase"/>
</dbReference>
<dbReference type="Proteomes" id="UP000278962">
    <property type="component" value="Unassembled WGS sequence"/>
</dbReference>
<feature type="domain" description="5'-Nucleotidase C-terminal" evidence="3">
    <location>
        <begin position="460"/>
        <end position="649"/>
    </location>
</feature>
<protein>
    <submittedName>
        <fullName evidence="4">5'-nucleotidase</fullName>
    </submittedName>
</protein>
<dbReference type="EMBL" id="RBIL01000001">
    <property type="protein sequence ID" value="RKQ93565.1"/>
    <property type="molecule type" value="Genomic_DNA"/>
</dbReference>
<keyword evidence="1" id="KW-0732">Signal</keyword>
<keyword evidence="1" id="KW-0547">Nucleotide-binding</keyword>
<dbReference type="GO" id="GO:0009166">
    <property type="term" value="P:nucleotide catabolic process"/>
    <property type="evidence" value="ECO:0007669"/>
    <property type="project" value="InterPro"/>
</dbReference>
<evidence type="ECO:0000313" key="4">
    <source>
        <dbReference type="EMBL" id="RKQ93565.1"/>
    </source>
</evidence>
<evidence type="ECO:0000259" key="3">
    <source>
        <dbReference type="Pfam" id="PF02872"/>
    </source>
</evidence>
<comment type="similarity">
    <text evidence="1">Belongs to the 5'-nucleotidase family.</text>
</comment>
<dbReference type="GO" id="GO:0016787">
    <property type="term" value="F:hydrolase activity"/>
    <property type="evidence" value="ECO:0007669"/>
    <property type="project" value="UniProtKB-KW"/>
</dbReference>
<reference evidence="4 5" key="1">
    <citation type="submission" date="2018-10" db="EMBL/GenBank/DDBJ databases">
        <title>Genomic Encyclopedia of Archaeal and Bacterial Type Strains, Phase II (KMG-II): from individual species to whole genera.</title>
        <authorList>
            <person name="Goeker M."/>
        </authorList>
    </citation>
    <scope>NUCLEOTIDE SEQUENCE [LARGE SCALE GENOMIC DNA]</scope>
    <source>
        <strain evidence="4 5">DSM 14954</strain>
    </source>
</reference>
<dbReference type="SUPFAM" id="SSF56300">
    <property type="entry name" value="Metallo-dependent phosphatases"/>
    <property type="match status" value="1"/>
</dbReference>
<name>A0A660LH72_9ACTN</name>
<comment type="caution">
    <text evidence="4">The sequence shown here is derived from an EMBL/GenBank/DDBJ whole genome shotgun (WGS) entry which is preliminary data.</text>
</comment>
<dbReference type="SUPFAM" id="SSF55816">
    <property type="entry name" value="5'-nucleotidase (syn. UDP-sugar hydrolase), C-terminal domain"/>
    <property type="match status" value="1"/>
</dbReference>
<dbReference type="Gene3D" id="3.60.21.10">
    <property type="match status" value="1"/>
</dbReference>
<dbReference type="PANTHER" id="PTHR11575:SF24">
    <property type="entry name" value="5'-NUCLEOTIDASE"/>
    <property type="match status" value="1"/>
</dbReference>
<evidence type="ECO:0000256" key="1">
    <source>
        <dbReference type="RuleBase" id="RU362119"/>
    </source>
</evidence>
<evidence type="ECO:0000256" key="2">
    <source>
        <dbReference type="SAM" id="MobiDB-lite"/>
    </source>
</evidence>
<dbReference type="GO" id="GO:0000166">
    <property type="term" value="F:nucleotide binding"/>
    <property type="evidence" value="ECO:0007669"/>
    <property type="project" value="UniProtKB-KW"/>
</dbReference>
<feature type="signal peptide" evidence="1">
    <location>
        <begin position="1"/>
        <end position="25"/>
    </location>
</feature>
<dbReference type="Gene3D" id="3.90.780.10">
    <property type="entry name" value="5'-Nucleotidase, C-terminal domain"/>
    <property type="match status" value="1"/>
</dbReference>
<dbReference type="InterPro" id="IPR029052">
    <property type="entry name" value="Metallo-depent_PP-like"/>
</dbReference>
<dbReference type="AlphaFoldDB" id="A0A660LH72"/>
<dbReference type="InterPro" id="IPR008334">
    <property type="entry name" value="5'-Nucleotdase_C"/>
</dbReference>
<dbReference type="InterPro" id="IPR036907">
    <property type="entry name" value="5'-Nucleotdase_C_sf"/>
</dbReference>
<proteinExistence type="inferred from homology"/>
<organism evidence="4 5">
    <name type="scientific">Solirubrobacter pauli</name>
    <dbReference type="NCBI Taxonomy" id="166793"/>
    <lineage>
        <taxon>Bacteria</taxon>
        <taxon>Bacillati</taxon>
        <taxon>Actinomycetota</taxon>
        <taxon>Thermoleophilia</taxon>
        <taxon>Solirubrobacterales</taxon>
        <taxon>Solirubrobacteraceae</taxon>
        <taxon>Solirubrobacter</taxon>
    </lineage>
</organism>
<accession>A0A660LH72</accession>
<gene>
    <name evidence="4" type="ORF">C8N24_3434</name>
</gene>